<sequence length="73" mass="7591">MALAILAGAALAADMDIPRPPPTTDIPVQKGPPNCSRWTDDCVNCARGSDGSPPLCSNAGFSCQPKPVRCLRP</sequence>
<dbReference type="EMBL" id="MWPQ01000049">
    <property type="protein sequence ID" value="OPH82310.1"/>
    <property type="molecule type" value="Genomic_DNA"/>
</dbReference>
<evidence type="ECO:0000313" key="2">
    <source>
        <dbReference type="Proteomes" id="UP000189940"/>
    </source>
</evidence>
<protein>
    <submittedName>
        <fullName evidence="1">Uncharacterized protein</fullName>
    </submittedName>
</protein>
<dbReference type="Proteomes" id="UP000189940">
    <property type="component" value="Unassembled WGS sequence"/>
</dbReference>
<accession>A0A1V4HXL8</accession>
<gene>
    <name evidence="1" type="ORF">B2M20_13195</name>
</gene>
<dbReference type="AlphaFoldDB" id="A0A1V4HXL8"/>
<dbReference type="STRING" id="29421.B2M20_13195"/>
<reference evidence="1 2" key="1">
    <citation type="submission" date="2017-02" db="EMBL/GenBank/DDBJ databases">
        <title>Genome sequence of the nitrite-oxidizing bacterium Nitrobacter vulgaris strain Ab1.</title>
        <authorList>
            <person name="Mellbye B.L."/>
            <person name="Davis E.W."/>
            <person name="Spieck E."/>
            <person name="Chang J.H."/>
            <person name="Bottomley P.J."/>
            <person name="Sayavedra-Soto L.A."/>
        </authorList>
    </citation>
    <scope>NUCLEOTIDE SEQUENCE [LARGE SCALE GENOMIC DNA]</scope>
    <source>
        <strain evidence="1 2">Ab1</strain>
    </source>
</reference>
<keyword evidence="2" id="KW-1185">Reference proteome</keyword>
<comment type="caution">
    <text evidence="1">The sequence shown here is derived from an EMBL/GenBank/DDBJ whole genome shotgun (WGS) entry which is preliminary data.</text>
</comment>
<organism evidence="1 2">
    <name type="scientific">Nitrobacter vulgaris</name>
    <dbReference type="NCBI Taxonomy" id="29421"/>
    <lineage>
        <taxon>Bacteria</taxon>
        <taxon>Pseudomonadati</taxon>
        <taxon>Pseudomonadota</taxon>
        <taxon>Alphaproteobacteria</taxon>
        <taxon>Hyphomicrobiales</taxon>
        <taxon>Nitrobacteraceae</taxon>
        <taxon>Nitrobacter</taxon>
    </lineage>
</organism>
<proteinExistence type="predicted"/>
<name>A0A1V4HXL8_NITVU</name>
<evidence type="ECO:0000313" key="1">
    <source>
        <dbReference type="EMBL" id="OPH82310.1"/>
    </source>
</evidence>